<dbReference type="GeneID" id="30031199"/>
<dbReference type="EMBL" id="LXTC01000009">
    <property type="protein sequence ID" value="OBA18011.1"/>
    <property type="molecule type" value="Genomic_DNA"/>
</dbReference>
<keyword evidence="4" id="KW-1185">Reference proteome</keyword>
<proteinExistence type="predicted"/>
<feature type="region of interest" description="Disordered" evidence="1">
    <location>
        <begin position="1"/>
        <end position="21"/>
    </location>
</feature>
<dbReference type="RefSeq" id="XP_018709406.1">
    <property type="nucleotide sequence ID" value="XM_018858223.1"/>
</dbReference>
<name>A0A1A0H1V6_9ASCO</name>
<keyword evidence="2" id="KW-1133">Transmembrane helix</keyword>
<feature type="transmembrane region" description="Helical" evidence="2">
    <location>
        <begin position="208"/>
        <end position="231"/>
    </location>
</feature>
<evidence type="ECO:0000313" key="4">
    <source>
        <dbReference type="Proteomes" id="UP000092555"/>
    </source>
</evidence>
<keyword evidence="2" id="KW-0812">Transmembrane</keyword>
<dbReference type="Proteomes" id="UP000092555">
    <property type="component" value="Unassembled WGS sequence"/>
</dbReference>
<reference evidence="3 4" key="1">
    <citation type="submission" date="2016-05" db="EMBL/GenBank/DDBJ databases">
        <title>Comparative genomics of biotechnologically important yeasts.</title>
        <authorList>
            <consortium name="DOE Joint Genome Institute"/>
            <person name="Riley R."/>
            <person name="Haridas S."/>
            <person name="Wolfe K.H."/>
            <person name="Lopes M.R."/>
            <person name="Hittinger C.T."/>
            <person name="Goker M."/>
            <person name="Salamov A."/>
            <person name="Wisecaver J."/>
            <person name="Long T.M."/>
            <person name="Aerts A.L."/>
            <person name="Barry K."/>
            <person name="Choi C."/>
            <person name="Clum A."/>
            <person name="Coughlan A.Y."/>
            <person name="Deshpande S."/>
            <person name="Douglass A.P."/>
            <person name="Hanson S.J."/>
            <person name="Klenk H.-P."/>
            <person name="LaButti K."/>
            <person name="Lapidus A."/>
            <person name="Lindquist E."/>
            <person name="Lipzen A."/>
            <person name="Meier-kolthoff J.P."/>
            <person name="Ohm R.A."/>
            <person name="Otillar R.P."/>
            <person name="Pangilinan J."/>
            <person name="Peng Y."/>
            <person name="Rokas A."/>
            <person name="Rosa C.A."/>
            <person name="Scheuner C."/>
            <person name="Sibirny A.A."/>
            <person name="Slot J.C."/>
            <person name="Stielow J.B."/>
            <person name="Sun H."/>
            <person name="Kurtzman C.P."/>
            <person name="Blackwell M."/>
            <person name="Grigoriev I.V."/>
            <person name="Jeffries T.W."/>
        </authorList>
    </citation>
    <scope>NUCLEOTIDE SEQUENCE [LARGE SCALE GENOMIC DNA]</scope>
    <source>
        <strain evidence="3 4">NRRL YB-4993</strain>
    </source>
</reference>
<evidence type="ECO:0000313" key="3">
    <source>
        <dbReference type="EMBL" id="OBA18011.1"/>
    </source>
</evidence>
<keyword evidence="2" id="KW-0472">Membrane</keyword>
<gene>
    <name evidence="3" type="ORF">METBIDRAFT_47791</name>
</gene>
<sequence length="295" mass="33427">MPGSFLTEPQDHPRPAVPGPSSLFSDQESLNLAVEREFQTIFASKELGASKTAAQKHLIGQLDTLTYLIIGYQFLRYTHGSCMPPTLAHLLVQFLLYSRHFTAMGPGSGRQIFAEYLNSREQHFQAAGLSFDRQQIIDFIFLRMRNVILWKFLVCLVYHTLLVVLYLRPLANKDRLHFLQNGSWYFVSFVGEEISRHNLASSSWWLQLWQLGLFGLLGMDVVILIFQLILYQSIFLQSTISPKGLRLNEAECDILRAEGPGPGLGIDTTSDGVPDIFHIKLYESLGEDPLAEFDS</sequence>
<comment type="caution">
    <text evidence="3">The sequence shown here is derived from an EMBL/GenBank/DDBJ whole genome shotgun (WGS) entry which is preliminary data.</text>
</comment>
<feature type="transmembrane region" description="Helical" evidence="2">
    <location>
        <begin position="148"/>
        <end position="167"/>
    </location>
</feature>
<evidence type="ECO:0000256" key="1">
    <source>
        <dbReference type="SAM" id="MobiDB-lite"/>
    </source>
</evidence>
<evidence type="ECO:0000256" key="2">
    <source>
        <dbReference type="SAM" id="Phobius"/>
    </source>
</evidence>
<dbReference type="OrthoDB" id="4083114at2759"/>
<protein>
    <submittedName>
        <fullName evidence="3">Uncharacterized protein</fullName>
    </submittedName>
</protein>
<organism evidence="3 4">
    <name type="scientific">Metschnikowia bicuspidata var. bicuspidata NRRL YB-4993</name>
    <dbReference type="NCBI Taxonomy" id="869754"/>
    <lineage>
        <taxon>Eukaryota</taxon>
        <taxon>Fungi</taxon>
        <taxon>Dikarya</taxon>
        <taxon>Ascomycota</taxon>
        <taxon>Saccharomycotina</taxon>
        <taxon>Pichiomycetes</taxon>
        <taxon>Metschnikowiaceae</taxon>
        <taxon>Metschnikowia</taxon>
    </lineage>
</organism>
<accession>A0A1A0H1V6</accession>
<dbReference type="AlphaFoldDB" id="A0A1A0H1V6"/>